<evidence type="ECO:0000256" key="3">
    <source>
        <dbReference type="SAM" id="MobiDB-lite"/>
    </source>
</evidence>
<dbReference type="InterPro" id="IPR053296">
    <property type="entry name" value="TSET_member_tstB"/>
</dbReference>
<dbReference type="AlphaFoldDB" id="A0AAW1RYT5"/>
<dbReference type="PANTHER" id="PTHR48151">
    <property type="entry name" value="SH3 DOMAIN-CONTAINING PROTEIN"/>
    <property type="match status" value="1"/>
</dbReference>
<accession>A0AAW1RYT5</accession>
<dbReference type="Pfam" id="PF14604">
    <property type="entry name" value="SH3_9"/>
    <property type="match status" value="1"/>
</dbReference>
<protein>
    <recommendedName>
        <fullName evidence="4">SH3 domain-containing protein</fullName>
    </recommendedName>
</protein>
<dbReference type="InterPro" id="IPR001452">
    <property type="entry name" value="SH3_domain"/>
</dbReference>
<dbReference type="EMBL" id="JALJOU010000017">
    <property type="protein sequence ID" value="KAK9839265.1"/>
    <property type="molecule type" value="Genomic_DNA"/>
</dbReference>
<feature type="region of interest" description="Disordered" evidence="3">
    <location>
        <begin position="834"/>
        <end position="862"/>
    </location>
</feature>
<feature type="compositionally biased region" description="Gly residues" evidence="3">
    <location>
        <begin position="1063"/>
        <end position="1072"/>
    </location>
</feature>
<dbReference type="CDD" id="cd00174">
    <property type="entry name" value="SH3"/>
    <property type="match status" value="1"/>
</dbReference>
<keyword evidence="1 2" id="KW-0728">SH3 domain</keyword>
<comment type="caution">
    <text evidence="5">The sequence shown here is derived from an EMBL/GenBank/DDBJ whole genome shotgun (WGS) entry which is preliminary data.</text>
</comment>
<reference evidence="5 6" key="1">
    <citation type="journal article" date="2024" name="Nat. Commun.">
        <title>Phylogenomics reveals the evolutionary origins of lichenization in chlorophyte algae.</title>
        <authorList>
            <person name="Puginier C."/>
            <person name="Libourel C."/>
            <person name="Otte J."/>
            <person name="Skaloud P."/>
            <person name="Haon M."/>
            <person name="Grisel S."/>
            <person name="Petersen M."/>
            <person name="Berrin J.G."/>
            <person name="Delaux P.M."/>
            <person name="Dal Grande F."/>
            <person name="Keller J."/>
        </authorList>
    </citation>
    <scope>NUCLEOTIDE SEQUENCE [LARGE SCALE GENOMIC DNA]</scope>
    <source>
        <strain evidence="5 6">SAG 245.80</strain>
    </source>
</reference>
<gene>
    <name evidence="5" type="ORF">WJX81_004752</name>
</gene>
<evidence type="ECO:0000256" key="1">
    <source>
        <dbReference type="ARBA" id="ARBA00022443"/>
    </source>
</evidence>
<proteinExistence type="predicted"/>
<evidence type="ECO:0000256" key="2">
    <source>
        <dbReference type="PROSITE-ProRule" id="PRU00192"/>
    </source>
</evidence>
<evidence type="ECO:0000259" key="4">
    <source>
        <dbReference type="PROSITE" id="PS50002"/>
    </source>
</evidence>
<organism evidence="5 6">
    <name type="scientific">Elliptochloris bilobata</name>
    <dbReference type="NCBI Taxonomy" id="381761"/>
    <lineage>
        <taxon>Eukaryota</taxon>
        <taxon>Viridiplantae</taxon>
        <taxon>Chlorophyta</taxon>
        <taxon>core chlorophytes</taxon>
        <taxon>Trebouxiophyceae</taxon>
        <taxon>Trebouxiophyceae incertae sedis</taxon>
        <taxon>Elliptochloris clade</taxon>
        <taxon>Elliptochloris</taxon>
    </lineage>
</organism>
<feature type="region of interest" description="Disordered" evidence="3">
    <location>
        <begin position="1057"/>
        <end position="1126"/>
    </location>
</feature>
<feature type="compositionally biased region" description="Low complexity" evidence="3">
    <location>
        <begin position="852"/>
        <end position="862"/>
    </location>
</feature>
<dbReference type="Gene3D" id="2.30.30.40">
    <property type="entry name" value="SH3 Domains"/>
    <property type="match status" value="1"/>
</dbReference>
<dbReference type="InterPro" id="IPR036028">
    <property type="entry name" value="SH3-like_dom_sf"/>
</dbReference>
<keyword evidence="6" id="KW-1185">Reference proteome</keyword>
<name>A0AAW1RYT5_9CHLO</name>
<dbReference type="SMART" id="SM00326">
    <property type="entry name" value="SH3"/>
    <property type="match status" value="1"/>
</dbReference>
<dbReference type="Proteomes" id="UP001445335">
    <property type="component" value="Unassembled WGS sequence"/>
</dbReference>
<sequence length="1126" mass="112374">MRSRVPRGEAATYEELVRALSEPRAAGERGGRALLAGALPRLAQLEGAPASLAPALLQLAHAGDDRRLARFAYYLLEVLLGVGVAGTPTPLPLPPASVAEIPADVAARIWGGLARTDSDALVVDLSLRALAAAARAADGRLDGDLASAAGAALARAAASPSALARRTALGRRSPASEAPDLQRSALLALRAGLRGGKMARAAAARAMQGASAADHLGATARDATAARHALAATAAAARQDAAKALADLAELPALVGAAAAEYETSGHVLGGEGKKPSPAKAAALGPRVPNLADPWARVHLGRLCAALLLAEWTSAGEFAAGVGAPLLRMLVLLATRDRTDLVALEAVRALFGALPQPVPPLFSVAAAAPPAEDPRDARMRARGWRLACAEAARDVGFLPGLGLGPQPAGSATLANAIAARLRRALHSGSAPLVCAACRAAGAMGEARARGSAGGGGGGGAADAMLAAVAAEVAAVLDTPGASAGVRCAAMEALLWLQLAPKAPKLAASAVLRHVSAAAATGGGIGSGGWTPDLLQAVLTAVHRVMRVAPSAVRPLLGIASALAAAAPASVGADSVVALWTAALACGVEGRAAALAAALEVAMAAPAPPLAHPVPGGSRVALVAAAEADAAWAALQRAAVCHAAGAGQAAGAADVAEPGLGSGLELSSTEALAAAAARRPAMAAVVAALQHTAAALPWPGRIAAAQALAKVAVRSEEPYRLQCYGFLAAAAAPDILGIASVARPVLPVLDALYATRLTLERLVEKHGPRAQRWPQAVLAQLRARHQALVVRITRRVCALTDGCYPIGPRSRELLTSSPEDDTTDASQVPAGLAALAAGKGAEDDSSSEGSYQPEAASPAAPGAQTPAAAAAAASAAAPMSPILGGADALGALTRDLDDRLRADAWRPAKGPSPWQTATFDQEPDFGDGESPAPYGEAVPYTYADGDPGAHPAQSPGGANNVQYVRGRGEVLHAFQAALAEELSVAAGETVDVVAQVDGWLHCVSAGGAKGLVPASYVRLTAASPLRTSPFAAPAPPPELDLLSQPDMLAALTQPRGDSALHGAGLLGAPGSEGGQRDAEEAGSESSRLVMPGIARSTDVEAPPPPSQPATPLSGIPHHRAVRVPGGR</sequence>
<dbReference type="PANTHER" id="PTHR48151:SF3">
    <property type="entry name" value="SH3 DOMAIN-CONTAINING PROTEIN"/>
    <property type="match status" value="1"/>
</dbReference>
<feature type="domain" description="SH3" evidence="4">
    <location>
        <begin position="962"/>
        <end position="1021"/>
    </location>
</feature>
<dbReference type="PROSITE" id="PS50002">
    <property type="entry name" value="SH3"/>
    <property type="match status" value="1"/>
</dbReference>
<dbReference type="SUPFAM" id="SSF50044">
    <property type="entry name" value="SH3-domain"/>
    <property type="match status" value="1"/>
</dbReference>
<evidence type="ECO:0000313" key="5">
    <source>
        <dbReference type="EMBL" id="KAK9839265.1"/>
    </source>
</evidence>
<evidence type="ECO:0000313" key="6">
    <source>
        <dbReference type="Proteomes" id="UP001445335"/>
    </source>
</evidence>